<sequence length="748" mass="85680">MKQTIIIKILLTFITAVKNLDVATSTDEQRDSLQNPVLDSHTFDSRKKIFELKLNENINVVREIFSKIQKLENRDLPDYKNLVLEVEKQIEVMRNFFSQELKDFYTKSTDEESLELIIEDKLNDISVLLYPPRGDQEDPLTKENFIQRLEELLKSIKIFFDERFKFGSPQTPTHVKDIKSEEPSTIQNDSHSMQDIDSNIDIPLSTVTDPQQKLKQKDDVAQTEMLTDLDSTSHHNILPDLNDLPVSSYQGDEPVFSEQLDSNFLISDSEKIEHEMTFEKYLDKLKMEFAKLLDDNNLDESKEKEIEKSIEEKLKVVRDFFLEHSDKLTFYSSGEEDLKSSIKKQLDNINSFIEEYFINDINKPFEETDFLKIINDQIEDIKLFFKKNFKSSQPSIKLSGNGGTLHSSSKNVSNVSSPAYDSGFQTLRPEITDLKKTLEKKHEQEQSGLSENDNKNLTAHGSQDLSSIQGDEASISQDKESISQIPQSMKKEYKSASEKQQFVSTNTLSPQSNSSSVPEHSDIDADSSSLSQNDKGKLSSKKKKNFSTAKTAAFKDNILNKKTKKHSPKHERSFQNNKHKYNSQKENPQISKASDIRVSKQPNQINQMGDDPNLSLRNISFEKTHTPAVTHKHKVCTIKNNKALMGSSQELVVGGNDRGLFFKKDPKNSELRPIDGIISYDNKEKVVNDELAKKNFDDKSQIYRTKVVEGNSHNFAQNRDFFNDLRSQVKQSQNYVGLTFTVSRSNNN</sequence>
<evidence type="ECO:0000256" key="2">
    <source>
        <dbReference type="SAM" id="SignalP"/>
    </source>
</evidence>
<feature type="region of interest" description="Disordered" evidence="1">
    <location>
        <begin position="171"/>
        <end position="195"/>
    </location>
</feature>
<feature type="compositionally biased region" description="Polar residues" evidence="1">
    <location>
        <begin position="183"/>
        <end position="195"/>
    </location>
</feature>
<dbReference type="HOGENOM" id="CLU_371754_0_0_1"/>
<evidence type="ECO:0000313" key="4">
    <source>
        <dbReference type="Proteomes" id="UP000016927"/>
    </source>
</evidence>
<feature type="signal peptide" evidence="2">
    <location>
        <begin position="1"/>
        <end position="19"/>
    </location>
</feature>
<name>R0MDT6_NOSB1</name>
<feature type="chain" id="PRO_5004355136" evidence="2">
    <location>
        <begin position="20"/>
        <end position="748"/>
    </location>
</feature>
<dbReference type="AlphaFoldDB" id="R0MDT6"/>
<dbReference type="Proteomes" id="UP000016927">
    <property type="component" value="Unassembled WGS sequence"/>
</dbReference>
<proteinExistence type="predicted"/>
<keyword evidence="2" id="KW-0732">Signal</keyword>
<feature type="region of interest" description="Disordered" evidence="1">
    <location>
        <begin position="439"/>
        <end position="592"/>
    </location>
</feature>
<feature type="compositionally biased region" description="Polar residues" evidence="1">
    <location>
        <begin position="498"/>
        <end position="518"/>
    </location>
</feature>
<evidence type="ECO:0000256" key="1">
    <source>
        <dbReference type="SAM" id="MobiDB-lite"/>
    </source>
</evidence>
<organism evidence="3 4">
    <name type="scientific">Nosema bombycis (strain CQ1 / CVCC 102059)</name>
    <name type="common">Microsporidian parasite</name>
    <name type="synonym">Pebrine of silkworm</name>
    <dbReference type="NCBI Taxonomy" id="578461"/>
    <lineage>
        <taxon>Eukaryota</taxon>
        <taxon>Fungi</taxon>
        <taxon>Fungi incertae sedis</taxon>
        <taxon>Microsporidia</taxon>
        <taxon>Nosematidae</taxon>
        <taxon>Nosema</taxon>
    </lineage>
</organism>
<accession>R0MDT6</accession>
<dbReference type="VEuPathDB" id="MicrosporidiaDB:NBO_490g0002"/>
<dbReference type="EMBL" id="KB909398">
    <property type="protein sequence ID" value="EOB12245.1"/>
    <property type="molecule type" value="Genomic_DNA"/>
</dbReference>
<reference evidence="3 4" key="1">
    <citation type="journal article" date="2013" name="BMC Genomics">
        <title>Comparative genomics of parasitic silkworm microsporidia reveal an association between genome expansion and host adaptation.</title>
        <authorList>
            <person name="Pan G."/>
            <person name="Xu J."/>
            <person name="Li T."/>
            <person name="Xia Q."/>
            <person name="Liu S.L."/>
            <person name="Zhang G."/>
            <person name="Li S."/>
            <person name="Li C."/>
            <person name="Liu H."/>
            <person name="Yang L."/>
            <person name="Liu T."/>
            <person name="Zhang X."/>
            <person name="Wu Z."/>
            <person name="Fan W."/>
            <person name="Dang X."/>
            <person name="Xiang H."/>
            <person name="Tao M."/>
            <person name="Li Y."/>
            <person name="Hu J."/>
            <person name="Li Z."/>
            <person name="Lin L."/>
            <person name="Luo J."/>
            <person name="Geng L."/>
            <person name="Wang L."/>
            <person name="Long M."/>
            <person name="Wan Y."/>
            <person name="He N."/>
            <person name="Zhang Z."/>
            <person name="Lu C."/>
            <person name="Keeling P.J."/>
            <person name="Wang J."/>
            <person name="Xiang Z."/>
            <person name="Zhou Z."/>
        </authorList>
    </citation>
    <scope>NUCLEOTIDE SEQUENCE [LARGE SCALE GENOMIC DNA]</scope>
    <source>
        <strain evidence="4">CQ1 / CVCC 102059</strain>
    </source>
</reference>
<feature type="compositionally biased region" description="Low complexity" evidence="1">
    <location>
        <begin position="407"/>
        <end position="417"/>
    </location>
</feature>
<protein>
    <submittedName>
        <fullName evidence="3">Uncharacterized protein</fullName>
    </submittedName>
</protein>
<evidence type="ECO:0000313" key="3">
    <source>
        <dbReference type="EMBL" id="EOB12245.1"/>
    </source>
</evidence>
<feature type="region of interest" description="Disordered" evidence="1">
    <location>
        <begin position="392"/>
        <end position="423"/>
    </location>
</feature>
<gene>
    <name evidence="3" type="ORF">NBO_490g0002</name>
</gene>
<keyword evidence="4" id="KW-1185">Reference proteome</keyword>
<feature type="compositionally biased region" description="Polar residues" evidence="1">
    <location>
        <begin position="446"/>
        <end position="469"/>
    </location>
</feature>